<evidence type="ECO:0000313" key="2">
    <source>
        <dbReference type="Proteomes" id="UP000309186"/>
    </source>
</evidence>
<sequence length="220" mass="24677">MKIIDLSMLLEEGMQTFAAHWHPFYESTQLGRHGIENRETRKIILGTHTGTHIDAPRHFIKGGSTVEQISLEQLNGKATLLNLTHLPKKHEITRNELVQALNNQCPERLVCRFDWDLQLNTNEYYTDHAFFSESACQWLVDNGCKLIALDTPQPDNPLNGRGAEKDAPNHKILLGAGVVIVEYLVNLSAIKTNEFTLIVAPLKLKDGDGAPARCFAIEEV</sequence>
<dbReference type="GO" id="GO:0004061">
    <property type="term" value="F:arylformamidase activity"/>
    <property type="evidence" value="ECO:0007669"/>
    <property type="project" value="InterPro"/>
</dbReference>
<dbReference type="InterPro" id="IPR007325">
    <property type="entry name" value="KFase/CYL"/>
</dbReference>
<dbReference type="OrthoDB" id="7067800at2"/>
<gene>
    <name evidence="1" type="ORF">C1E24_16770</name>
</gene>
<protein>
    <submittedName>
        <fullName evidence="1">Cyclase</fullName>
    </submittedName>
</protein>
<dbReference type="Gene3D" id="3.50.30.50">
    <property type="entry name" value="Putative cyclase"/>
    <property type="match status" value="1"/>
</dbReference>
<dbReference type="AlphaFoldDB" id="A0A5R9PZY1"/>
<dbReference type="InterPro" id="IPR037175">
    <property type="entry name" value="KFase_sf"/>
</dbReference>
<accession>A0A5R9PZY1</accession>
<dbReference type="Proteomes" id="UP000309186">
    <property type="component" value="Unassembled WGS sequence"/>
</dbReference>
<dbReference type="RefSeq" id="WP_138483414.1">
    <property type="nucleotide sequence ID" value="NZ_PPSW01000027.1"/>
</dbReference>
<comment type="caution">
    <text evidence="1">The sequence shown here is derived from an EMBL/GenBank/DDBJ whole genome shotgun (WGS) entry which is preliminary data.</text>
</comment>
<dbReference type="PANTHER" id="PTHR31118:SF12">
    <property type="entry name" value="CYCLASE-LIKE PROTEIN 2"/>
    <property type="match status" value="1"/>
</dbReference>
<proteinExistence type="predicted"/>
<dbReference type="EMBL" id="PPSW01000027">
    <property type="protein sequence ID" value="TLX45932.1"/>
    <property type="molecule type" value="Genomic_DNA"/>
</dbReference>
<organism evidence="1 2">
    <name type="scientific">Pseudoalteromonas phenolica</name>
    <dbReference type="NCBI Taxonomy" id="161398"/>
    <lineage>
        <taxon>Bacteria</taxon>
        <taxon>Pseudomonadati</taxon>
        <taxon>Pseudomonadota</taxon>
        <taxon>Gammaproteobacteria</taxon>
        <taxon>Alteromonadales</taxon>
        <taxon>Pseudoalteromonadaceae</taxon>
        <taxon>Pseudoalteromonas</taxon>
    </lineage>
</organism>
<dbReference type="GO" id="GO:0019441">
    <property type="term" value="P:L-tryptophan catabolic process to kynurenine"/>
    <property type="evidence" value="ECO:0007669"/>
    <property type="project" value="InterPro"/>
</dbReference>
<evidence type="ECO:0000313" key="1">
    <source>
        <dbReference type="EMBL" id="TLX45932.1"/>
    </source>
</evidence>
<dbReference type="PANTHER" id="PTHR31118">
    <property type="entry name" value="CYCLASE-LIKE PROTEIN 2"/>
    <property type="match status" value="1"/>
</dbReference>
<name>A0A5R9PZY1_9GAMM</name>
<dbReference type="Pfam" id="PF04199">
    <property type="entry name" value="Cyclase"/>
    <property type="match status" value="1"/>
</dbReference>
<dbReference type="SUPFAM" id="SSF102198">
    <property type="entry name" value="Putative cyclase"/>
    <property type="match status" value="1"/>
</dbReference>
<reference evidence="1 2" key="1">
    <citation type="submission" date="2018-01" db="EMBL/GenBank/DDBJ databases">
        <title>Co-occurrence of chitin degradation, pigmentation and bioactivity in marine Pseudoalteromonas.</title>
        <authorList>
            <person name="Paulsen S."/>
            <person name="Gram L."/>
            <person name="Machado H."/>
        </authorList>
    </citation>
    <scope>NUCLEOTIDE SEQUENCE [LARGE SCALE GENOMIC DNA]</scope>
    <source>
        <strain evidence="1 2">S3663</strain>
    </source>
</reference>